<evidence type="ECO:0000256" key="1">
    <source>
        <dbReference type="SAM" id="Phobius"/>
    </source>
</evidence>
<keyword evidence="1" id="KW-0812">Transmembrane</keyword>
<accession>A0A3G9FX50</accession>
<dbReference type="EMBL" id="AP018827">
    <property type="protein sequence ID" value="BBF79630.1"/>
    <property type="molecule type" value="Genomic_DNA"/>
</dbReference>
<name>A0A3G9FX50_9CAUL</name>
<feature type="transmembrane region" description="Helical" evidence="1">
    <location>
        <begin position="33"/>
        <end position="56"/>
    </location>
</feature>
<keyword evidence="1" id="KW-0472">Membrane</keyword>
<organism evidence="2 3">
    <name type="scientific">Asticcacaulis excentricus</name>
    <dbReference type="NCBI Taxonomy" id="78587"/>
    <lineage>
        <taxon>Bacteria</taxon>
        <taxon>Pseudomonadati</taxon>
        <taxon>Pseudomonadota</taxon>
        <taxon>Alphaproteobacteria</taxon>
        <taxon>Caulobacterales</taxon>
        <taxon>Caulobacteraceae</taxon>
        <taxon>Asticcacaulis</taxon>
    </lineage>
</organism>
<reference evidence="3" key="1">
    <citation type="journal article" date="2017" name="Biotechnol. Biofuels">
        <title>Evaluation of environmental bacterial communities as a factor affecting the growth of duckweed Lemna minor.</title>
        <authorList>
            <person name="Ishizawa H."/>
            <person name="Kuroda M."/>
            <person name="Morikawa M."/>
            <person name="Ike M."/>
        </authorList>
    </citation>
    <scope>NUCLEOTIDE SEQUENCE [LARGE SCALE GENOMIC DNA]</scope>
    <source>
        <strain evidence="3">M6</strain>
    </source>
</reference>
<sequence length="64" mass="7571">MQFTALACLFVPIGVWALRDMDLPGLWQFMTKEWLTTIAIAFLPVFFGLYAAYVWWEKRQIARK</sequence>
<keyword evidence="1" id="KW-1133">Transmembrane helix</keyword>
<evidence type="ECO:0000313" key="2">
    <source>
        <dbReference type="EMBL" id="BBF79630.1"/>
    </source>
</evidence>
<gene>
    <name evidence="2" type="ORF">EM6_0199</name>
</gene>
<protein>
    <submittedName>
        <fullName evidence="2">Uncharacterized protein</fullName>
    </submittedName>
</protein>
<proteinExistence type="predicted"/>
<dbReference type="AlphaFoldDB" id="A0A3G9FX50"/>
<evidence type="ECO:0000313" key="3">
    <source>
        <dbReference type="Proteomes" id="UP000278756"/>
    </source>
</evidence>
<dbReference type="Proteomes" id="UP000278756">
    <property type="component" value="Chromosome 1"/>
</dbReference>
<reference evidence="3" key="2">
    <citation type="journal article" date="2017" name="Plant Physiol. Biochem.">
        <title>Differential oxidative and antioxidative response of duckweed Lemna minor toward plant growth promoting/inhibiting bacteria.</title>
        <authorList>
            <person name="Ishizawa H."/>
            <person name="Kuroda M."/>
            <person name="Morikawa M."/>
            <person name="Ike M."/>
        </authorList>
    </citation>
    <scope>NUCLEOTIDE SEQUENCE [LARGE SCALE GENOMIC DNA]</scope>
    <source>
        <strain evidence="3">M6</strain>
    </source>
</reference>